<dbReference type="EMBL" id="FUWW01000003">
    <property type="protein sequence ID" value="SJZ39862.1"/>
    <property type="molecule type" value="Genomic_DNA"/>
</dbReference>
<dbReference type="Proteomes" id="UP000190657">
    <property type="component" value="Unassembled WGS sequence"/>
</dbReference>
<accession>A0A1T4KBT3</accession>
<sequence>MYLDDETDALLNLLKSKKELEGISFIKACPYARKQTKISKKIAAISPGELDLESISVDNENFFGKYAIDIDLFVPYEFGSPIAFDDMEKIVRAIMSEKICGIKLSSIVKASSAECYKMKATFTFSLAYTKESNV</sequence>
<evidence type="ECO:0000313" key="1">
    <source>
        <dbReference type="EMBL" id="SJZ39862.1"/>
    </source>
</evidence>
<evidence type="ECO:0000313" key="2">
    <source>
        <dbReference type="Proteomes" id="UP000190657"/>
    </source>
</evidence>
<dbReference type="RefSeq" id="WP_078767904.1">
    <property type="nucleotide sequence ID" value="NZ_FUWW01000003.1"/>
</dbReference>
<keyword evidence="2" id="KW-1185">Reference proteome</keyword>
<dbReference type="STRING" id="290054.SAMN02745114_00405"/>
<organism evidence="1 2">
    <name type="scientific">Eubacterium coprostanoligenes</name>
    <dbReference type="NCBI Taxonomy" id="290054"/>
    <lineage>
        <taxon>Bacteria</taxon>
        <taxon>Bacillati</taxon>
        <taxon>Bacillota</taxon>
        <taxon>Clostridia</taxon>
        <taxon>Eubacteriales</taxon>
        <taxon>Eubacteriaceae</taxon>
        <taxon>Eubacterium</taxon>
    </lineage>
</organism>
<name>A0A1T4KBT3_9FIRM</name>
<proteinExistence type="predicted"/>
<gene>
    <name evidence="1" type="ORF">SAMN02745114_00405</name>
</gene>
<dbReference type="AlphaFoldDB" id="A0A1T4KBT3"/>
<protein>
    <submittedName>
        <fullName evidence="1">Uncharacterized protein</fullName>
    </submittedName>
</protein>
<reference evidence="1 2" key="1">
    <citation type="submission" date="2017-02" db="EMBL/GenBank/DDBJ databases">
        <authorList>
            <person name="Peterson S.W."/>
        </authorList>
    </citation>
    <scope>NUCLEOTIDE SEQUENCE [LARGE SCALE GENOMIC DNA]</scope>
    <source>
        <strain evidence="1 2">ATCC 51222</strain>
    </source>
</reference>